<protein>
    <submittedName>
        <fullName evidence="2">Uncharacterized protein</fullName>
    </submittedName>
</protein>
<sequence length="239" mass="26087">MHLYGLHDAKRVISTMLPLVGYILGFIGLTLFTDIFFAGIRTGEDASNALAAHVAVSTALNYLVMTFFLGRIIELIFGLRPLPVLLLIRKKLPGYLLANLLLALLLTPVLILVSALFFAGNPQALFYTVMVTLKVLPIYVFPLVFITGQAKHAVFTGIKCLLGNVSDSLFLIILSVVAFLFEGYILPVLLPSIGSNALTSAVTVSCNIFFSLYIFTSAAWVMKEKIYSDGTPDEPVTLH</sequence>
<gene>
    <name evidence="2" type="ORF">MSL71_3530</name>
</gene>
<feature type="transmembrane region" description="Helical" evidence="1">
    <location>
        <begin position="94"/>
        <end position="118"/>
    </location>
</feature>
<feature type="transmembrane region" description="Helical" evidence="1">
    <location>
        <begin position="124"/>
        <end position="148"/>
    </location>
</feature>
<keyword evidence="3" id="KW-1185">Reference proteome</keyword>
<organism evidence="2 3">
    <name type="scientific">Desulfoluna butyratoxydans</name>
    <dbReference type="NCBI Taxonomy" id="231438"/>
    <lineage>
        <taxon>Bacteria</taxon>
        <taxon>Pseudomonadati</taxon>
        <taxon>Thermodesulfobacteriota</taxon>
        <taxon>Desulfobacteria</taxon>
        <taxon>Desulfobacterales</taxon>
        <taxon>Desulfolunaceae</taxon>
        <taxon>Desulfoluna</taxon>
    </lineage>
</organism>
<feature type="transmembrane region" description="Helical" evidence="1">
    <location>
        <begin position="12"/>
        <end position="38"/>
    </location>
</feature>
<dbReference type="AlphaFoldDB" id="A0A4U8YMC4"/>
<dbReference type="Proteomes" id="UP000507962">
    <property type="component" value="Unassembled WGS sequence"/>
</dbReference>
<proteinExistence type="predicted"/>
<feature type="transmembrane region" description="Helical" evidence="1">
    <location>
        <begin position="196"/>
        <end position="215"/>
    </location>
</feature>
<keyword evidence="1" id="KW-0472">Membrane</keyword>
<dbReference type="RefSeq" id="WP_180136953.1">
    <property type="nucleotide sequence ID" value="NZ_CAADHO010000001.1"/>
</dbReference>
<name>A0A4U8YMC4_9BACT</name>
<accession>A0A4U8YMC4</accession>
<keyword evidence="1" id="KW-0812">Transmembrane</keyword>
<keyword evidence="1" id="KW-1133">Transmembrane helix</keyword>
<reference evidence="2 3" key="1">
    <citation type="submission" date="2019-03" db="EMBL/GenBank/DDBJ databases">
        <authorList>
            <person name="Nijsse B."/>
        </authorList>
    </citation>
    <scope>NUCLEOTIDE SEQUENCE [LARGE SCALE GENOMIC DNA]</scope>
    <source>
        <strain evidence="2">Desulfoluna butyratoxydans MSL71</strain>
    </source>
</reference>
<evidence type="ECO:0000256" key="1">
    <source>
        <dbReference type="SAM" id="Phobius"/>
    </source>
</evidence>
<feature type="transmembrane region" description="Helical" evidence="1">
    <location>
        <begin position="50"/>
        <end position="73"/>
    </location>
</feature>
<evidence type="ECO:0000313" key="2">
    <source>
        <dbReference type="EMBL" id="VFQ42732.1"/>
    </source>
</evidence>
<feature type="transmembrane region" description="Helical" evidence="1">
    <location>
        <begin position="169"/>
        <end position="190"/>
    </location>
</feature>
<dbReference type="EMBL" id="CAADHO010000001">
    <property type="protein sequence ID" value="VFQ42732.1"/>
    <property type="molecule type" value="Genomic_DNA"/>
</dbReference>
<evidence type="ECO:0000313" key="3">
    <source>
        <dbReference type="Proteomes" id="UP000507962"/>
    </source>
</evidence>